<sequence>MYDYGSLSITTDPPSTAGSLNLTAELYKGNSCQP</sequence>
<organism evidence="1">
    <name type="scientific">marine metagenome</name>
    <dbReference type="NCBI Taxonomy" id="408172"/>
    <lineage>
        <taxon>unclassified sequences</taxon>
        <taxon>metagenomes</taxon>
        <taxon>ecological metagenomes</taxon>
    </lineage>
</organism>
<evidence type="ECO:0000313" key="1">
    <source>
        <dbReference type="EMBL" id="SUZ87491.1"/>
    </source>
</evidence>
<gene>
    <name evidence="1" type="ORF">METZ01_LOCUS40345</name>
</gene>
<dbReference type="AlphaFoldDB" id="A0A381R6X4"/>
<name>A0A381R6X4_9ZZZZ</name>
<dbReference type="EMBL" id="UINC01001727">
    <property type="protein sequence ID" value="SUZ87491.1"/>
    <property type="molecule type" value="Genomic_DNA"/>
</dbReference>
<protein>
    <submittedName>
        <fullName evidence="1">Uncharacterized protein</fullName>
    </submittedName>
</protein>
<proteinExistence type="predicted"/>
<accession>A0A381R6X4</accession>
<reference evidence="1" key="1">
    <citation type="submission" date="2018-05" db="EMBL/GenBank/DDBJ databases">
        <authorList>
            <person name="Lanie J.A."/>
            <person name="Ng W.-L."/>
            <person name="Kazmierczak K.M."/>
            <person name="Andrzejewski T.M."/>
            <person name="Davidsen T.M."/>
            <person name="Wayne K.J."/>
            <person name="Tettelin H."/>
            <person name="Glass J.I."/>
            <person name="Rusch D."/>
            <person name="Podicherti R."/>
            <person name="Tsui H.-C.T."/>
            <person name="Winkler M.E."/>
        </authorList>
    </citation>
    <scope>NUCLEOTIDE SEQUENCE</scope>
</reference>